<organism evidence="1 2">
    <name type="scientific">Phakopsora pachyrhizi</name>
    <name type="common">Asian soybean rust disease fungus</name>
    <dbReference type="NCBI Taxonomy" id="170000"/>
    <lineage>
        <taxon>Eukaryota</taxon>
        <taxon>Fungi</taxon>
        <taxon>Dikarya</taxon>
        <taxon>Basidiomycota</taxon>
        <taxon>Pucciniomycotina</taxon>
        <taxon>Pucciniomycetes</taxon>
        <taxon>Pucciniales</taxon>
        <taxon>Phakopsoraceae</taxon>
        <taxon>Phakopsora</taxon>
    </lineage>
</organism>
<dbReference type="Pfam" id="PF00514">
    <property type="entry name" value="Arm"/>
    <property type="match status" value="1"/>
</dbReference>
<evidence type="ECO:0000313" key="1">
    <source>
        <dbReference type="EMBL" id="CAH7685618.1"/>
    </source>
</evidence>
<dbReference type="EMBL" id="CALTRL010005738">
    <property type="protein sequence ID" value="CAH7685618.1"/>
    <property type="molecule type" value="Genomic_DNA"/>
</dbReference>
<evidence type="ECO:0000313" key="2">
    <source>
        <dbReference type="Proteomes" id="UP001153365"/>
    </source>
</evidence>
<proteinExistence type="predicted"/>
<reference evidence="1" key="1">
    <citation type="submission" date="2022-06" db="EMBL/GenBank/DDBJ databases">
        <authorList>
            <consortium name="SYNGENTA / RWTH Aachen University"/>
        </authorList>
    </citation>
    <scope>NUCLEOTIDE SEQUENCE</scope>
</reference>
<gene>
    <name evidence="1" type="ORF">PPACK8108_LOCUS20183</name>
</gene>
<dbReference type="AlphaFoldDB" id="A0AAV0BFA5"/>
<sequence>MKACATVLGLSKDIKGQLLDLGILEVLIPLTNSVSVKVQGNSAAAIGNLSSKGKEVFEDCGVLPLFNQICYYIYTNFFYKIKYTYILDPPTNKGGPPWSI</sequence>
<dbReference type="InterPro" id="IPR016024">
    <property type="entry name" value="ARM-type_fold"/>
</dbReference>
<dbReference type="Proteomes" id="UP001153365">
    <property type="component" value="Unassembled WGS sequence"/>
</dbReference>
<dbReference type="InterPro" id="IPR011989">
    <property type="entry name" value="ARM-like"/>
</dbReference>
<comment type="caution">
    <text evidence="1">The sequence shown here is derived from an EMBL/GenBank/DDBJ whole genome shotgun (WGS) entry which is preliminary data.</text>
</comment>
<dbReference type="SUPFAM" id="SSF48371">
    <property type="entry name" value="ARM repeat"/>
    <property type="match status" value="1"/>
</dbReference>
<name>A0AAV0BFA5_PHAPC</name>
<dbReference type="InterPro" id="IPR000225">
    <property type="entry name" value="Armadillo"/>
</dbReference>
<dbReference type="Gene3D" id="1.25.10.10">
    <property type="entry name" value="Leucine-rich Repeat Variant"/>
    <property type="match status" value="1"/>
</dbReference>
<protein>
    <submittedName>
        <fullName evidence="1">Uncharacterized protein</fullName>
    </submittedName>
</protein>
<keyword evidence="2" id="KW-1185">Reference proteome</keyword>
<accession>A0AAV0BFA5</accession>